<dbReference type="RefSeq" id="WP_261402355.1">
    <property type="nucleotide sequence ID" value="NZ_CP081869.1"/>
</dbReference>
<keyword evidence="3" id="KW-1185">Reference proteome</keyword>
<gene>
    <name evidence="2" type="ORF">K6K41_21320</name>
</gene>
<dbReference type="EMBL" id="CP081869">
    <property type="protein sequence ID" value="QZN99306.1"/>
    <property type="molecule type" value="Genomic_DNA"/>
</dbReference>
<evidence type="ECO:0000313" key="2">
    <source>
        <dbReference type="EMBL" id="QZN99306.1"/>
    </source>
</evidence>
<reference evidence="2" key="1">
    <citation type="submission" date="2021-08" db="EMBL/GenBank/DDBJ databases">
        <authorList>
            <person name="Zhang H."/>
            <person name="Xu M."/>
            <person name="Yu Z."/>
            <person name="Yang L."/>
            <person name="Cai Y."/>
        </authorList>
    </citation>
    <scope>NUCLEOTIDE SEQUENCE</scope>
    <source>
        <strain evidence="2">CHL1</strain>
    </source>
</reference>
<protein>
    <recommendedName>
        <fullName evidence="4">DM13 domain-containing protein</fullName>
    </recommendedName>
</protein>
<feature type="chain" id="PRO_5038913435" description="DM13 domain-containing protein" evidence="1">
    <location>
        <begin position="28"/>
        <end position="126"/>
    </location>
</feature>
<dbReference type="AlphaFoldDB" id="A0A9E6R896"/>
<keyword evidence="1" id="KW-0732">Signal</keyword>
<sequence>MTTFAKRSLVAALVVVSTAAGFTQAMAQFGVATMSARVFKDGQLDGGEGVVATRREGPGLYFVIFGRSIYDCTFSATQGSRFGAPDEPGSISVYNGGEVDSILVRTYNLSGQLSDRPFNVLVYCGR</sequence>
<organism evidence="2 3">
    <name type="scientific">Chenggangzhangella methanolivorans</name>
    <dbReference type="NCBI Taxonomy" id="1437009"/>
    <lineage>
        <taxon>Bacteria</taxon>
        <taxon>Pseudomonadati</taxon>
        <taxon>Pseudomonadota</taxon>
        <taxon>Alphaproteobacteria</taxon>
        <taxon>Hyphomicrobiales</taxon>
        <taxon>Methylopilaceae</taxon>
        <taxon>Chenggangzhangella</taxon>
    </lineage>
</organism>
<name>A0A9E6R896_9HYPH</name>
<evidence type="ECO:0000313" key="3">
    <source>
        <dbReference type="Proteomes" id="UP000825701"/>
    </source>
</evidence>
<accession>A0A9E6R896</accession>
<evidence type="ECO:0000256" key="1">
    <source>
        <dbReference type="SAM" id="SignalP"/>
    </source>
</evidence>
<proteinExistence type="predicted"/>
<feature type="signal peptide" evidence="1">
    <location>
        <begin position="1"/>
        <end position="27"/>
    </location>
</feature>
<evidence type="ECO:0008006" key="4">
    <source>
        <dbReference type="Google" id="ProtNLM"/>
    </source>
</evidence>
<dbReference type="KEGG" id="cmet:K6K41_21320"/>
<dbReference type="Proteomes" id="UP000825701">
    <property type="component" value="Chromosome"/>
</dbReference>